<evidence type="ECO:0008006" key="4">
    <source>
        <dbReference type="Google" id="ProtNLM"/>
    </source>
</evidence>
<feature type="signal peptide" evidence="1">
    <location>
        <begin position="1"/>
        <end position="23"/>
    </location>
</feature>
<evidence type="ECO:0000313" key="2">
    <source>
        <dbReference type="EMBL" id="KAF1796099.1"/>
    </source>
</evidence>
<name>A0A8H4EWA3_MUCCL</name>
<keyword evidence="1" id="KW-0732">Signal</keyword>
<accession>A0A8H4EWA3</accession>
<proteinExistence type="predicted"/>
<reference evidence="2 3" key="1">
    <citation type="submission" date="2019-09" db="EMBL/GenBank/DDBJ databases">
        <authorList>
            <consortium name="DOE Joint Genome Institute"/>
            <person name="Mondo S.J."/>
            <person name="Navarro-Mendoza M.I."/>
            <person name="Perez-Arques C."/>
            <person name="Panchal S."/>
            <person name="Nicolas F.E."/>
            <person name="Ganguly P."/>
            <person name="Pangilinan J."/>
            <person name="Grigoriev I."/>
            <person name="Heitman J."/>
            <person name="Sanya K."/>
            <person name="Garre V."/>
        </authorList>
    </citation>
    <scope>NUCLEOTIDE SEQUENCE [LARGE SCALE GENOMIC DNA]</scope>
    <source>
        <strain evidence="2 3">MU402</strain>
    </source>
</reference>
<protein>
    <recommendedName>
        <fullName evidence="4">Secreted protein</fullName>
    </recommendedName>
</protein>
<evidence type="ECO:0000256" key="1">
    <source>
        <dbReference type="SAM" id="SignalP"/>
    </source>
</evidence>
<organism evidence="2 3">
    <name type="scientific">Mucor circinelloides f. lusitanicus</name>
    <name type="common">Mucor racemosus var. lusitanicus</name>
    <dbReference type="NCBI Taxonomy" id="29924"/>
    <lineage>
        <taxon>Eukaryota</taxon>
        <taxon>Fungi</taxon>
        <taxon>Fungi incertae sedis</taxon>
        <taxon>Mucoromycota</taxon>
        <taxon>Mucoromycotina</taxon>
        <taxon>Mucoromycetes</taxon>
        <taxon>Mucorales</taxon>
        <taxon>Mucorineae</taxon>
        <taxon>Mucoraceae</taxon>
        <taxon>Mucor</taxon>
    </lineage>
</organism>
<dbReference type="AlphaFoldDB" id="A0A8H4EWA3"/>
<gene>
    <name evidence="2" type="ORF">FB192DRAFT_1044510</name>
</gene>
<feature type="chain" id="PRO_5034156152" description="Secreted protein" evidence="1">
    <location>
        <begin position="24"/>
        <end position="123"/>
    </location>
</feature>
<evidence type="ECO:0000313" key="3">
    <source>
        <dbReference type="Proteomes" id="UP000469890"/>
    </source>
</evidence>
<dbReference type="Proteomes" id="UP000469890">
    <property type="component" value="Unassembled WGS sequence"/>
</dbReference>
<dbReference type="EMBL" id="JAAECE010000014">
    <property type="protein sequence ID" value="KAF1796099.1"/>
    <property type="molecule type" value="Genomic_DNA"/>
</dbReference>
<sequence length="123" mass="13981">MLSSKQVFATWLLLKIRFSVGFANLCAKCDVATSHCNSANVGVQLIYLPHSISFSVLCMRSVCCDLPLQWCEHRPTTHLPPIINHGPVNGSFFFHKPTSRSCWITKCRIIFSWRWGSWRGIPS</sequence>
<comment type="caution">
    <text evidence="2">The sequence shown here is derived from an EMBL/GenBank/DDBJ whole genome shotgun (WGS) entry which is preliminary data.</text>
</comment>